<reference evidence="1 2" key="1">
    <citation type="journal article" date="2019" name="Int. J. Syst. Evol. Microbiol.">
        <title>The Global Catalogue of Microorganisms (GCM) 10K type strain sequencing project: providing services to taxonomists for standard genome sequencing and annotation.</title>
        <authorList>
            <consortium name="The Broad Institute Genomics Platform"/>
            <consortium name="The Broad Institute Genome Sequencing Center for Infectious Disease"/>
            <person name="Wu L."/>
            <person name="Ma J."/>
        </authorList>
    </citation>
    <scope>NUCLEOTIDE SEQUENCE [LARGE SCALE GENOMIC DNA]</scope>
    <source>
        <strain evidence="1 2">JCM 17504</strain>
    </source>
</reference>
<keyword evidence="2" id="KW-1185">Reference proteome</keyword>
<dbReference type="InterPro" id="IPR005064">
    <property type="entry name" value="BUG"/>
</dbReference>
<comment type="caution">
    <text evidence="1">The sequence shown here is derived from an EMBL/GenBank/DDBJ whole genome shotgun (WGS) entry which is preliminary data.</text>
</comment>
<dbReference type="Gene3D" id="3.40.190.10">
    <property type="entry name" value="Periplasmic binding protein-like II"/>
    <property type="match status" value="1"/>
</dbReference>
<organism evidence="1 2">
    <name type="scientific">Haladaptatus pallidirubidus</name>
    <dbReference type="NCBI Taxonomy" id="1008152"/>
    <lineage>
        <taxon>Archaea</taxon>
        <taxon>Methanobacteriati</taxon>
        <taxon>Methanobacteriota</taxon>
        <taxon>Stenosarchaea group</taxon>
        <taxon>Halobacteria</taxon>
        <taxon>Halobacteriales</taxon>
        <taxon>Haladaptataceae</taxon>
        <taxon>Haladaptatus</taxon>
    </lineage>
</organism>
<protein>
    <submittedName>
        <fullName evidence="1">Tripartite tricarboxylate transporter substrate binding protein BugE</fullName>
    </submittedName>
</protein>
<evidence type="ECO:0000313" key="2">
    <source>
        <dbReference type="Proteomes" id="UP001501729"/>
    </source>
</evidence>
<gene>
    <name evidence="1" type="ORF">GCM10025751_31850</name>
</gene>
<evidence type="ECO:0000313" key="1">
    <source>
        <dbReference type="EMBL" id="GAA5053950.1"/>
    </source>
</evidence>
<dbReference type="InterPro" id="IPR042100">
    <property type="entry name" value="Bug_dom1"/>
</dbReference>
<dbReference type="PANTHER" id="PTHR42928">
    <property type="entry name" value="TRICARBOXYLATE-BINDING PROTEIN"/>
    <property type="match status" value="1"/>
</dbReference>
<name>A0AAV3UK82_9EURY</name>
<dbReference type="Pfam" id="PF03401">
    <property type="entry name" value="TctC"/>
    <property type="match status" value="1"/>
</dbReference>
<dbReference type="Proteomes" id="UP001501729">
    <property type="component" value="Unassembled WGS sequence"/>
</dbReference>
<dbReference type="PANTHER" id="PTHR42928:SF5">
    <property type="entry name" value="BLR1237 PROTEIN"/>
    <property type="match status" value="1"/>
</dbReference>
<sequence length="326" mass="34520">MALSGLAGCSGLTGIGGNNSGSDGSYPSGDLTYIVPFSEGGGTDTYARQVIPEMANELGVNIAIENIPGAASLRGTGQLYHSKPDGQTFGGFNPPSTPVSAMVNPPDYDMKKLVGVGTYARTPFVIVANPKYEIKDFSDLISRYQNGDLKKFGGKERGGVDHVLALLMKGNSDYNLAWNQYVGYDGSGPAVQAVVSDEIPISISTDTAAEAAASDDRVDTIVCLSSEGTSVFPELAKVSDQGFPNIDFLGQLSRGMFLPPETSDDVVQTLTEALKTALQTDRVQKWSENTGNVVEYGSPDAAEKAVKDAFEQVPKNVDLEKVRNEA</sequence>
<proteinExistence type="predicted"/>
<dbReference type="RefSeq" id="WP_345411333.1">
    <property type="nucleotide sequence ID" value="NZ_BAABKX010000013.1"/>
</dbReference>
<dbReference type="SUPFAM" id="SSF53850">
    <property type="entry name" value="Periplasmic binding protein-like II"/>
    <property type="match status" value="1"/>
</dbReference>
<dbReference type="AlphaFoldDB" id="A0AAV3UK82"/>
<dbReference type="CDD" id="cd07012">
    <property type="entry name" value="PBP2_Bug_TTT"/>
    <property type="match status" value="1"/>
</dbReference>
<dbReference type="EMBL" id="BAABKX010000013">
    <property type="protein sequence ID" value="GAA5053950.1"/>
    <property type="molecule type" value="Genomic_DNA"/>
</dbReference>
<accession>A0AAV3UK82</accession>
<dbReference type="Gene3D" id="3.40.190.150">
    <property type="entry name" value="Bordetella uptake gene, domain 1"/>
    <property type="match status" value="1"/>
</dbReference>